<dbReference type="GO" id="GO:0046872">
    <property type="term" value="F:metal ion binding"/>
    <property type="evidence" value="ECO:0007669"/>
    <property type="project" value="UniProtKB-KW"/>
</dbReference>
<organism evidence="7 9">
    <name type="scientific">Pseudomonas gingeri</name>
    <dbReference type="NCBI Taxonomy" id="117681"/>
    <lineage>
        <taxon>Bacteria</taxon>
        <taxon>Pseudomonadati</taxon>
        <taxon>Pseudomonadota</taxon>
        <taxon>Gammaproteobacteria</taxon>
        <taxon>Pseudomonadales</taxon>
        <taxon>Pseudomonadaceae</taxon>
        <taxon>Pseudomonas</taxon>
    </lineage>
</organism>
<evidence type="ECO:0000256" key="1">
    <source>
        <dbReference type="ARBA" id="ARBA00005495"/>
    </source>
</evidence>
<feature type="domain" description="CENP-V/GFA" evidence="5">
    <location>
        <begin position="1"/>
        <end position="116"/>
    </location>
</feature>
<evidence type="ECO:0000256" key="4">
    <source>
        <dbReference type="ARBA" id="ARBA00023239"/>
    </source>
</evidence>
<evidence type="ECO:0000256" key="2">
    <source>
        <dbReference type="ARBA" id="ARBA00022723"/>
    </source>
</evidence>
<evidence type="ECO:0000313" key="8">
    <source>
        <dbReference type="Proteomes" id="UP000517547"/>
    </source>
</evidence>
<accession>A0A7Y8CKE4</accession>
<dbReference type="SUPFAM" id="SSF51316">
    <property type="entry name" value="Mss4-like"/>
    <property type="match status" value="1"/>
</dbReference>
<evidence type="ECO:0000259" key="5">
    <source>
        <dbReference type="PROSITE" id="PS51891"/>
    </source>
</evidence>
<dbReference type="InterPro" id="IPR011057">
    <property type="entry name" value="Mss4-like_sf"/>
</dbReference>
<name>A0A7Y8CKE4_9PSED</name>
<keyword evidence="3" id="KW-0862">Zinc</keyword>
<evidence type="ECO:0000256" key="3">
    <source>
        <dbReference type="ARBA" id="ARBA00022833"/>
    </source>
</evidence>
<dbReference type="Pfam" id="PF04828">
    <property type="entry name" value="GFA"/>
    <property type="match status" value="1"/>
</dbReference>
<evidence type="ECO:0000313" key="6">
    <source>
        <dbReference type="EMBL" id="NWC13965.1"/>
    </source>
</evidence>
<dbReference type="AlphaFoldDB" id="A0A7Y8CKE4"/>
<dbReference type="InterPro" id="IPR006913">
    <property type="entry name" value="CENP-V/GFA"/>
</dbReference>
<dbReference type="Proteomes" id="UP000520592">
    <property type="component" value="Unassembled WGS sequence"/>
</dbReference>
<proteinExistence type="inferred from homology"/>
<evidence type="ECO:0000313" key="9">
    <source>
        <dbReference type="Proteomes" id="UP000520592"/>
    </source>
</evidence>
<keyword evidence="4" id="KW-0456">Lyase</keyword>
<dbReference type="Gene3D" id="3.90.1590.10">
    <property type="entry name" value="glutathione-dependent formaldehyde- activating enzyme (gfa)"/>
    <property type="match status" value="1"/>
</dbReference>
<dbReference type="GeneID" id="57658323"/>
<sequence>MKGSCACGTVEYEVDSLDMPIGHCHCHTCRKTHAAVFAPTAGVRREHFRWVKGEEALTVFESSPGKLRHFCSRCGSHLMAERPHLPLVILRIATLDDDPGLIGQHHIWVSHDLPWLAYEEGARYPEWQPGR</sequence>
<gene>
    <name evidence="6" type="ORF">HX845_09945</name>
    <name evidence="7" type="ORF">HX876_16915</name>
</gene>
<dbReference type="PANTHER" id="PTHR33337:SF40">
    <property type="entry name" value="CENP-V_GFA DOMAIN-CONTAINING PROTEIN-RELATED"/>
    <property type="match status" value="1"/>
</dbReference>
<comment type="caution">
    <text evidence="7">The sequence shown here is derived from an EMBL/GenBank/DDBJ whole genome shotgun (WGS) entry which is preliminary data.</text>
</comment>
<dbReference type="EMBL" id="JACAQD010000018">
    <property type="protein sequence ID" value="NWC34087.1"/>
    <property type="molecule type" value="Genomic_DNA"/>
</dbReference>
<evidence type="ECO:0000313" key="7">
    <source>
        <dbReference type="EMBL" id="NWC34087.1"/>
    </source>
</evidence>
<dbReference type="PANTHER" id="PTHR33337">
    <property type="entry name" value="GFA DOMAIN-CONTAINING PROTEIN"/>
    <property type="match status" value="1"/>
</dbReference>
<protein>
    <submittedName>
        <fullName evidence="7">GFA family protein</fullName>
    </submittedName>
</protein>
<reference evidence="8 9" key="1">
    <citation type="submission" date="2020-04" db="EMBL/GenBank/DDBJ databases">
        <title>Molecular characterization of pseudomonads from Agaricus bisporus reveal novel blotch 2 pathogens in Western Europe.</title>
        <authorList>
            <person name="Taparia T."/>
            <person name="Krijger M."/>
            <person name="Haynes E."/>
            <person name="Elpinstone J.G."/>
            <person name="Noble R."/>
            <person name="Van Der Wolf J."/>
        </authorList>
    </citation>
    <scope>NUCLEOTIDE SEQUENCE [LARGE SCALE GENOMIC DNA]</scope>
    <source>
        <strain evidence="7 9">IPO3737</strain>
        <strain evidence="6 8">IPO3738</strain>
    </source>
</reference>
<dbReference type="PROSITE" id="PS51891">
    <property type="entry name" value="CENP_V_GFA"/>
    <property type="match status" value="1"/>
</dbReference>
<dbReference type="Proteomes" id="UP000517547">
    <property type="component" value="Unassembled WGS sequence"/>
</dbReference>
<dbReference type="GO" id="GO:0016846">
    <property type="term" value="F:carbon-sulfur lyase activity"/>
    <property type="evidence" value="ECO:0007669"/>
    <property type="project" value="InterPro"/>
</dbReference>
<dbReference type="EMBL" id="JACAQE010000002">
    <property type="protein sequence ID" value="NWC13965.1"/>
    <property type="molecule type" value="Genomic_DNA"/>
</dbReference>
<comment type="similarity">
    <text evidence="1">Belongs to the Gfa family.</text>
</comment>
<dbReference type="RefSeq" id="WP_042935958.1">
    <property type="nucleotide sequence ID" value="NZ_JACAOR010000001.1"/>
</dbReference>
<keyword evidence="2" id="KW-0479">Metal-binding</keyword>